<dbReference type="InterPro" id="IPR052988">
    <property type="entry name" value="Oryzine_lactonohydrolase"/>
</dbReference>
<dbReference type="PANTHER" id="PTHR47064:SF2">
    <property type="entry name" value="SMP-30_GLUCONOLACTONASE_LRE-LIKE REGION DOMAIN-CONTAINING PROTEIN-RELATED"/>
    <property type="match status" value="1"/>
</dbReference>
<protein>
    <submittedName>
        <fullName evidence="1">Lactonohydrolase</fullName>
    </submittedName>
</protein>
<evidence type="ECO:0000313" key="1">
    <source>
        <dbReference type="EMBL" id="KAJ6051500.1"/>
    </source>
</evidence>
<organism evidence="1 2">
    <name type="scientific">Penicillium canescens</name>
    <dbReference type="NCBI Taxonomy" id="5083"/>
    <lineage>
        <taxon>Eukaryota</taxon>
        <taxon>Fungi</taxon>
        <taxon>Dikarya</taxon>
        <taxon>Ascomycota</taxon>
        <taxon>Pezizomycotina</taxon>
        <taxon>Eurotiomycetes</taxon>
        <taxon>Eurotiomycetidae</taxon>
        <taxon>Eurotiales</taxon>
        <taxon>Aspergillaceae</taxon>
        <taxon>Penicillium</taxon>
    </lineage>
</organism>
<dbReference type="EMBL" id="JAQJZL010000002">
    <property type="protein sequence ID" value="KAJ6051500.1"/>
    <property type="molecule type" value="Genomic_DNA"/>
</dbReference>
<reference evidence="1" key="1">
    <citation type="journal article" date="2023" name="IMA Fungus">
        <title>Comparative genomic study of the Penicillium genus elucidates a diverse pangenome and 15 lateral gene transfer events.</title>
        <authorList>
            <person name="Petersen C."/>
            <person name="Sorensen T."/>
            <person name="Nielsen M.R."/>
            <person name="Sondergaard T.E."/>
            <person name="Sorensen J.L."/>
            <person name="Fitzpatrick D.A."/>
            <person name="Frisvad J.C."/>
            <person name="Nielsen K.L."/>
        </authorList>
    </citation>
    <scope>NUCLEOTIDE SEQUENCE</scope>
    <source>
        <strain evidence="1">IBT 15450</strain>
    </source>
</reference>
<dbReference type="PROSITE" id="PS51450">
    <property type="entry name" value="LRR"/>
    <property type="match status" value="1"/>
</dbReference>
<dbReference type="Proteomes" id="UP001219568">
    <property type="component" value="Unassembled WGS sequence"/>
</dbReference>
<name>A0AAD6IKF7_PENCN</name>
<accession>A0AAD6IKF7</accession>
<evidence type="ECO:0000313" key="2">
    <source>
        <dbReference type="Proteomes" id="UP001219568"/>
    </source>
</evidence>
<dbReference type="AlphaFoldDB" id="A0AAD6IKF7"/>
<dbReference type="PANTHER" id="PTHR47064">
    <property type="entry name" value="PUTATIVE (AFU_ORTHOLOGUE AFUA_1G08990)-RELATED"/>
    <property type="match status" value="1"/>
</dbReference>
<dbReference type="SUPFAM" id="SSF63829">
    <property type="entry name" value="Calcium-dependent phosphotriesterase"/>
    <property type="match status" value="1"/>
</dbReference>
<dbReference type="InterPro" id="IPR011042">
    <property type="entry name" value="6-blade_b-propeller_TolB-like"/>
</dbReference>
<gene>
    <name evidence="1" type="ORF">N7460_002034</name>
</gene>
<reference evidence="1" key="2">
    <citation type="submission" date="2023-01" db="EMBL/GenBank/DDBJ databases">
        <authorList>
            <person name="Petersen C."/>
        </authorList>
    </citation>
    <scope>NUCLEOTIDE SEQUENCE</scope>
    <source>
        <strain evidence="1">IBT 15450</strain>
    </source>
</reference>
<dbReference type="Gene3D" id="2.120.10.30">
    <property type="entry name" value="TolB, C-terminal domain"/>
    <property type="match status" value="1"/>
</dbReference>
<sequence length="262" mass="29474">MNTTVNDLLQSAAHMPFISYDDEFLDILGPSPSIKLVQERESNFAAEAGVWIKSRNEVWYTTWINDGPTHVEILNLRDNTIKNLTSSEPLKNPNGGHFHQGRVYFTCLRDDSRNWPGGVVSVNPENGHVETVLNSYFGLKFDSIDDLAWVTQPGTNYSYLFMTILPLTKGVATSEERLPQGLWRFDPQRGTLLPVISRTELPMANGVCPSKDQQTLWVTDFGGEHNSGAWGLPAEVGSPAIYKYDLNANMLPTNRKFLEWPE</sequence>
<comment type="caution">
    <text evidence="1">The sequence shown here is derived from an EMBL/GenBank/DDBJ whole genome shotgun (WGS) entry which is preliminary data.</text>
</comment>
<keyword evidence="2" id="KW-1185">Reference proteome</keyword>
<dbReference type="InterPro" id="IPR001611">
    <property type="entry name" value="Leu-rich_rpt"/>
</dbReference>
<proteinExistence type="predicted"/>